<comment type="caution">
    <text evidence="1">The sequence shown here is derived from an EMBL/GenBank/DDBJ whole genome shotgun (WGS) entry which is preliminary data.</text>
</comment>
<dbReference type="AlphaFoldDB" id="A0A399Q1I1"/>
<dbReference type="InterPro" id="IPR032359">
    <property type="entry name" value="KwaB-like"/>
</dbReference>
<evidence type="ECO:0000313" key="1">
    <source>
        <dbReference type="EMBL" id="RIJ12743.1"/>
    </source>
</evidence>
<gene>
    <name evidence="1" type="ORF">DZF97_07770</name>
</gene>
<proteinExistence type="predicted"/>
<name>A0A399Q1I1_9MICO</name>
<sequence length="329" mass="35794">MPDYSWSSIERGAKKPLLMLGNPVRGGLVAASRVDTAPKVKSELGRIVDDGIARLRSASAIPYSETQNLDDDQYFSGTLSAILGLNESESGDGGASTEPDVGLAASLITVISEARATDKRLSPAEVQAGSFVFYIVVVQDADGNDVAFVRKTRGLKVATGSKFFMIGSDKLSKLEEPIFRIDYYFDFVIQGDNIAIWNVDNFLKMFGDMDALTNAVPAYVESIEQSLDFGLSSPVKESVLSLGRGSPRMAQQIRRISRLAYLSDIEPEALNAYLDEISAMNHSITLSDGNLEMSEADVPAFLNLLEQRLWKGPFDGAIRQAQAFSQVSQ</sequence>
<protein>
    <submittedName>
        <fullName evidence="1">DUF4868 domain-containing protein</fullName>
    </submittedName>
</protein>
<dbReference type="Pfam" id="PF16162">
    <property type="entry name" value="KwaB"/>
    <property type="match status" value="1"/>
</dbReference>
<dbReference type="RefSeq" id="WP_237580829.1">
    <property type="nucleotide sequence ID" value="NZ_CP040797.1"/>
</dbReference>
<organism evidence="1 2">
    <name type="scientific">Clavibacter nebraskensis</name>
    <dbReference type="NCBI Taxonomy" id="31963"/>
    <lineage>
        <taxon>Bacteria</taxon>
        <taxon>Bacillati</taxon>
        <taxon>Actinomycetota</taxon>
        <taxon>Actinomycetes</taxon>
        <taxon>Micrococcales</taxon>
        <taxon>Microbacteriaceae</taxon>
        <taxon>Clavibacter</taxon>
    </lineage>
</organism>
<dbReference type="EMBL" id="QWED01000194">
    <property type="protein sequence ID" value="RIJ12743.1"/>
    <property type="molecule type" value="Genomic_DNA"/>
</dbReference>
<accession>A0A399Q1I1</accession>
<dbReference type="Proteomes" id="UP000265361">
    <property type="component" value="Unassembled WGS sequence"/>
</dbReference>
<reference evidence="1 2" key="1">
    <citation type="submission" date="2018-08" db="EMBL/GenBank/DDBJ databases">
        <title>Genome Sequence of Clavibacter michiganensis Subspecies type strains, and the Atypical Peach-Colored Strains Isolated from Tomato.</title>
        <authorList>
            <person name="Osdaghi E."/>
            <person name="Portier P."/>
            <person name="Briand M."/>
            <person name="Jacques M.-A."/>
        </authorList>
    </citation>
    <scope>NUCLEOTIDE SEQUENCE [LARGE SCALE GENOMIC DNA]</scope>
    <source>
        <strain evidence="1 2">CFBP 7577</strain>
    </source>
</reference>
<evidence type="ECO:0000313" key="2">
    <source>
        <dbReference type="Proteomes" id="UP000265361"/>
    </source>
</evidence>